<sequence length="280" mass="32249">MTNGDLVSIIIPSRNEKFLGKTIEDLLTKAVGEIEIIAVLDGYWPEPKIPDNDRLTLIHRGSPLGMRPAINSAVSIARGKYLMKCDAHCLFAPGFDQALKDDYEENCIVIPRRYALDPEKWQIIENPKYPIDYMYLSKDLHGEVWDEKNKDPMLKEKLIDETMSAQGSCWFMQKDYFHALELEDEVNYGSFSNEFQEIGLKCWLSGGRVVINKKTWYAHLHKTGGRGYSLGGGQIEKGVAYTHRWPTNTAWHKQTLPFTWLIERFWPVPGWPEDKAKWAP</sequence>
<dbReference type="PANTHER" id="PTHR22916:SF3">
    <property type="entry name" value="UDP-GLCNAC:BETAGAL BETA-1,3-N-ACETYLGLUCOSAMINYLTRANSFERASE-LIKE PROTEIN 1"/>
    <property type="match status" value="1"/>
</dbReference>
<dbReference type="EMBL" id="LCKQ01000019">
    <property type="protein sequence ID" value="KKU03348.1"/>
    <property type="molecule type" value="Genomic_DNA"/>
</dbReference>
<dbReference type="InterPro" id="IPR001173">
    <property type="entry name" value="Glyco_trans_2-like"/>
</dbReference>
<evidence type="ECO:0000313" key="3">
    <source>
        <dbReference type="Proteomes" id="UP000034086"/>
    </source>
</evidence>
<dbReference type="Pfam" id="PF00535">
    <property type="entry name" value="Glycos_transf_2"/>
    <property type="match status" value="1"/>
</dbReference>
<reference evidence="2 3" key="1">
    <citation type="journal article" date="2015" name="Nature">
        <title>rRNA introns, odd ribosomes, and small enigmatic genomes across a large radiation of phyla.</title>
        <authorList>
            <person name="Brown C.T."/>
            <person name="Hug L.A."/>
            <person name="Thomas B.C."/>
            <person name="Sharon I."/>
            <person name="Castelle C.J."/>
            <person name="Singh A."/>
            <person name="Wilkins M.J."/>
            <person name="Williams K.H."/>
            <person name="Banfield J.F."/>
        </authorList>
    </citation>
    <scope>NUCLEOTIDE SEQUENCE [LARGE SCALE GENOMIC DNA]</scope>
</reference>
<evidence type="ECO:0000313" key="2">
    <source>
        <dbReference type="EMBL" id="KKU03348.1"/>
    </source>
</evidence>
<dbReference type="PANTHER" id="PTHR22916">
    <property type="entry name" value="GLYCOSYLTRANSFERASE"/>
    <property type="match status" value="1"/>
</dbReference>
<feature type="domain" description="Glycosyltransferase 2-like" evidence="1">
    <location>
        <begin position="8"/>
        <end position="177"/>
    </location>
</feature>
<proteinExistence type="predicted"/>
<comment type="caution">
    <text evidence="2">The sequence shown here is derived from an EMBL/GenBank/DDBJ whole genome shotgun (WGS) entry which is preliminary data.</text>
</comment>
<protein>
    <recommendedName>
        <fullName evidence="1">Glycosyltransferase 2-like domain-containing protein</fullName>
    </recommendedName>
</protein>
<name>A0A0G1PD40_9BACT</name>
<dbReference type="InterPro" id="IPR029044">
    <property type="entry name" value="Nucleotide-diphossugar_trans"/>
</dbReference>
<dbReference type="GO" id="GO:0016758">
    <property type="term" value="F:hexosyltransferase activity"/>
    <property type="evidence" value="ECO:0007669"/>
    <property type="project" value="UniProtKB-ARBA"/>
</dbReference>
<dbReference type="SUPFAM" id="SSF53448">
    <property type="entry name" value="Nucleotide-diphospho-sugar transferases"/>
    <property type="match status" value="1"/>
</dbReference>
<gene>
    <name evidence="2" type="ORF">UX03_C0019G0002</name>
</gene>
<organism evidence="2 3">
    <name type="scientific">Candidatus Woesebacteria bacterium GW2011_GWE1_45_18</name>
    <dbReference type="NCBI Taxonomy" id="1618598"/>
    <lineage>
        <taxon>Bacteria</taxon>
        <taxon>Candidatus Woeseibacteriota</taxon>
    </lineage>
</organism>
<accession>A0A0G1PD40</accession>
<evidence type="ECO:0000259" key="1">
    <source>
        <dbReference type="Pfam" id="PF00535"/>
    </source>
</evidence>
<dbReference type="Gene3D" id="3.90.550.10">
    <property type="entry name" value="Spore Coat Polysaccharide Biosynthesis Protein SpsA, Chain A"/>
    <property type="match status" value="1"/>
</dbReference>
<dbReference type="AlphaFoldDB" id="A0A0G1PD40"/>
<dbReference type="CDD" id="cd00761">
    <property type="entry name" value="Glyco_tranf_GTA_type"/>
    <property type="match status" value="1"/>
</dbReference>
<dbReference type="Proteomes" id="UP000034086">
    <property type="component" value="Unassembled WGS sequence"/>
</dbReference>